<keyword evidence="3" id="KW-1185">Reference proteome</keyword>
<name>A0A5B7E6R4_PORTR</name>
<proteinExistence type="predicted"/>
<gene>
    <name evidence="2" type="ORF">E2C01_022120</name>
</gene>
<comment type="caution">
    <text evidence="2">The sequence shown here is derived from an EMBL/GenBank/DDBJ whole genome shotgun (WGS) entry which is preliminary data.</text>
</comment>
<reference evidence="2 3" key="1">
    <citation type="submission" date="2019-05" db="EMBL/GenBank/DDBJ databases">
        <title>Another draft genome of Portunus trituberculatus and its Hox gene families provides insights of decapod evolution.</title>
        <authorList>
            <person name="Jeong J.-H."/>
            <person name="Song I."/>
            <person name="Kim S."/>
            <person name="Choi T."/>
            <person name="Kim D."/>
            <person name="Ryu S."/>
            <person name="Kim W."/>
        </authorList>
    </citation>
    <scope>NUCLEOTIDE SEQUENCE [LARGE SCALE GENOMIC DNA]</scope>
    <source>
        <tissue evidence="2">Muscle</tissue>
    </source>
</reference>
<evidence type="ECO:0000313" key="2">
    <source>
        <dbReference type="EMBL" id="MPC28906.1"/>
    </source>
</evidence>
<evidence type="ECO:0000256" key="1">
    <source>
        <dbReference type="SAM" id="MobiDB-lite"/>
    </source>
</evidence>
<dbReference type="EMBL" id="VSRR010001986">
    <property type="protein sequence ID" value="MPC28906.1"/>
    <property type="molecule type" value="Genomic_DNA"/>
</dbReference>
<dbReference type="Proteomes" id="UP000324222">
    <property type="component" value="Unassembled WGS sequence"/>
</dbReference>
<organism evidence="2 3">
    <name type="scientific">Portunus trituberculatus</name>
    <name type="common">Swimming crab</name>
    <name type="synonym">Neptunus trituberculatus</name>
    <dbReference type="NCBI Taxonomy" id="210409"/>
    <lineage>
        <taxon>Eukaryota</taxon>
        <taxon>Metazoa</taxon>
        <taxon>Ecdysozoa</taxon>
        <taxon>Arthropoda</taxon>
        <taxon>Crustacea</taxon>
        <taxon>Multicrustacea</taxon>
        <taxon>Malacostraca</taxon>
        <taxon>Eumalacostraca</taxon>
        <taxon>Eucarida</taxon>
        <taxon>Decapoda</taxon>
        <taxon>Pleocyemata</taxon>
        <taxon>Brachyura</taxon>
        <taxon>Eubrachyura</taxon>
        <taxon>Portunoidea</taxon>
        <taxon>Portunidae</taxon>
        <taxon>Portuninae</taxon>
        <taxon>Portunus</taxon>
    </lineage>
</organism>
<evidence type="ECO:0000313" key="3">
    <source>
        <dbReference type="Proteomes" id="UP000324222"/>
    </source>
</evidence>
<feature type="region of interest" description="Disordered" evidence="1">
    <location>
        <begin position="29"/>
        <end position="53"/>
    </location>
</feature>
<dbReference type="AlphaFoldDB" id="A0A5B7E6R4"/>
<accession>A0A5B7E6R4</accession>
<protein>
    <submittedName>
        <fullName evidence="2">Uncharacterized protein</fullName>
    </submittedName>
</protein>
<sequence length="99" mass="10791">MWPSAGLCSIASSSSSSKQTLCAPEGVGVGMGGVRDQQTHTPPGLWHTLQGTAPPGRELSTNMCVPDHCTAYKRKLVWLTDYQQSMKNSYFPDDNTHHN</sequence>